<dbReference type="InterPro" id="IPR020843">
    <property type="entry name" value="ER"/>
</dbReference>
<dbReference type="Gene3D" id="3.40.50.720">
    <property type="entry name" value="NAD(P)-binding Rossmann-like Domain"/>
    <property type="match status" value="1"/>
</dbReference>
<dbReference type="Proteomes" id="UP000807469">
    <property type="component" value="Unassembled WGS sequence"/>
</dbReference>
<comment type="caution">
    <text evidence="2">The sequence shown here is derived from an EMBL/GenBank/DDBJ whole genome shotgun (WGS) entry which is preliminary data.</text>
</comment>
<dbReference type="AlphaFoldDB" id="A0A9P5ZAW6"/>
<dbReference type="InterPro" id="IPR011032">
    <property type="entry name" value="GroES-like_sf"/>
</dbReference>
<sequence length="349" mass="37596">MASVPTTAKALLIPRKQAEFIIGKVEVRKPQPGEILIRIHSTSLNPIDWKVHKWGIFVGEYPVILGNDIAGEVIELGEGVTDFKIGDRVFGQGHFQGDRGSFQQYIVALASTTSKIPPNISYDQAATIPTVLTAAYVGLYNRQPHGLGLTSPLSSPEQKYLDTPIVIFGGASSVGQFVLQLAHISGFYPIITTASLKHTEWLESLGATAVLDRNLDSAALASEIKKLTGVTPLEYIYDTISSQETQHQGFDVLADGGQIAVVTPPLIESTESKTVIHVLGMLRTPHNIPLLEPLYHDHLFGLVEKGLIKPNKVEVLPGGLAGIPAGLDRLEADKVSGLKLVARPQDTAP</sequence>
<dbReference type="EMBL" id="MU155140">
    <property type="protein sequence ID" value="KAF9484842.1"/>
    <property type="molecule type" value="Genomic_DNA"/>
</dbReference>
<evidence type="ECO:0000313" key="2">
    <source>
        <dbReference type="EMBL" id="KAF9484842.1"/>
    </source>
</evidence>
<dbReference type="InterPro" id="IPR013154">
    <property type="entry name" value="ADH-like_N"/>
</dbReference>
<dbReference type="InterPro" id="IPR047122">
    <property type="entry name" value="Trans-enoyl_RdTase-like"/>
</dbReference>
<dbReference type="InterPro" id="IPR013149">
    <property type="entry name" value="ADH-like_C"/>
</dbReference>
<name>A0A9P5ZAW6_9AGAR</name>
<evidence type="ECO:0000259" key="1">
    <source>
        <dbReference type="SMART" id="SM00829"/>
    </source>
</evidence>
<dbReference type="OrthoDB" id="3233595at2759"/>
<protein>
    <submittedName>
        <fullName evidence="2">GroES-like protein</fullName>
    </submittedName>
</protein>
<dbReference type="SMART" id="SM00829">
    <property type="entry name" value="PKS_ER"/>
    <property type="match status" value="1"/>
</dbReference>
<organism evidence="2 3">
    <name type="scientific">Pholiota conissans</name>
    <dbReference type="NCBI Taxonomy" id="109636"/>
    <lineage>
        <taxon>Eukaryota</taxon>
        <taxon>Fungi</taxon>
        <taxon>Dikarya</taxon>
        <taxon>Basidiomycota</taxon>
        <taxon>Agaricomycotina</taxon>
        <taxon>Agaricomycetes</taxon>
        <taxon>Agaricomycetidae</taxon>
        <taxon>Agaricales</taxon>
        <taxon>Agaricineae</taxon>
        <taxon>Strophariaceae</taxon>
        <taxon>Pholiota</taxon>
    </lineage>
</organism>
<dbReference type="Pfam" id="PF00107">
    <property type="entry name" value="ADH_zinc_N"/>
    <property type="match status" value="1"/>
</dbReference>
<dbReference type="Pfam" id="PF08240">
    <property type="entry name" value="ADH_N"/>
    <property type="match status" value="1"/>
</dbReference>
<dbReference type="PANTHER" id="PTHR45348:SF2">
    <property type="entry name" value="ZINC-TYPE ALCOHOL DEHYDROGENASE-LIKE PROTEIN C2E1P3.01"/>
    <property type="match status" value="1"/>
</dbReference>
<dbReference type="CDD" id="cd08249">
    <property type="entry name" value="enoyl_reductase_like"/>
    <property type="match status" value="1"/>
</dbReference>
<dbReference type="GO" id="GO:0016651">
    <property type="term" value="F:oxidoreductase activity, acting on NAD(P)H"/>
    <property type="evidence" value="ECO:0007669"/>
    <property type="project" value="InterPro"/>
</dbReference>
<reference evidence="2" key="1">
    <citation type="submission" date="2020-11" db="EMBL/GenBank/DDBJ databases">
        <authorList>
            <consortium name="DOE Joint Genome Institute"/>
            <person name="Ahrendt S."/>
            <person name="Riley R."/>
            <person name="Andreopoulos W."/>
            <person name="Labutti K."/>
            <person name="Pangilinan J."/>
            <person name="Ruiz-Duenas F.J."/>
            <person name="Barrasa J.M."/>
            <person name="Sanchez-Garcia M."/>
            <person name="Camarero S."/>
            <person name="Miyauchi S."/>
            <person name="Serrano A."/>
            <person name="Linde D."/>
            <person name="Babiker R."/>
            <person name="Drula E."/>
            <person name="Ayuso-Fernandez I."/>
            <person name="Pacheco R."/>
            <person name="Padilla G."/>
            <person name="Ferreira P."/>
            <person name="Barriuso J."/>
            <person name="Kellner H."/>
            <person name="Castanera R."/>
            <person name="Alfaro M."/>
            <person name="Ramirez L."/>
            <person name="Pisabarro A.G."/>
            <person name="Kuo A."/>
            <person name="Tritt A."/>
            <person name="Lipzen A."/>
            <person name="He G."/>
            <person name="Yan M."/>
            <person name="Ng V."/>
            <person name="Cullen D."/>
            <person name="Martin F."/>
            <person name="Rosso M.-N."/>
            <person name="Henrissat B."/>
            <person name="Hibbett D."/>
            <person name="Martinez A.T."/>
            <person name="Grigoriev I.V."/>
        </authorList>
    </citation>
    <scope>NUCLEOTIDE SEQUENCE</scope>
    <source>
        <strain evidence="2">CIRM-BRFM 674</strain>
    </source>
</reference>
<evidence type="ECO:0000313" key="3">
    <source>
        <dbReference type="Proteomes" id="UP000807469"/>
    </source>
</evidence>
<dbReference type="InterPro" id="IPR036291">
    <property type="entry name" value="NAD(P)-bd_dom_sf"/>
</dbReference>
<proteinExistence type="predicted"/>
<dbReference type="Gene3D" id="3.90.180.10">
    <property type="entry name" value="Medium-chain alcohol dehydrogenases, catalytic domain"/>
    <property type="match status" value="1"/>
</dbReference>
<dbReference type="PANTHER" id="PTHR45348">
    <property type="entry name" value="HYPOTHETICAL OXIDOREDUCTASE (EUROFUNG)"/>
    <property type="match status" value="1"/>
</dbReference>
<dbReference type="SUPFAM" id="SSF50129">
    <property type="entry name" value="GroES-like"/>
    <property type="match status" value="1"/>
</dbReference>
<feature type="domain" description="Enoyl reductase (ER)" evidence="1">
    <location>
        <begin position="23"/>
        <end position="342"/>
    </location>
</feature>
<dbReference type="SUPFAM" id="SSF51735">
    <property type="entry name" value="NAD(P)-binding Rossmann-fold domains"/>
    <property type="match status" value="1"/>
</dbReference>
<keyword evidence="3" id="KW-1185">Reference proteome</keyword>
<accession>A0A9P5ZAW6</accession>
<gene>
    <name evidence="2" type="ORF">BDN70DRAFT_872109</name>
</gene>